<keyword evidence="2" id="KW-1185">Reference proteome</keyword>
<sequence>MKEIDATQAKVVAYGSVAVQAPEVDTPTAPRDNCPPLKVINGRLMKYGYCVSKSWIREYGRERGIKGETDAVLDLVLRSDSDYRYVMVPSLCVYWKRTLNGKAKSAFCRHLVTDREGFELAYLYSSGSNESAASMEEALNPRRIQKLKELMRMEREPKWLYTTRVARNDQP</sequence>
<gene>
    <name evidence="1" type="ORF">GFSPODELE1_LOCUS2637</name>
</gene>
<proteinExistence type="predicted"/>
<protein>
    <submittedName>
        <fullName evidence="1">Uncharacterized protein</fullName>
    </submittedName>
</protein>
<reference evidence="2" key="1">
    <citation type="submission" date="2024-04" db="EMBL/GenBank/DDBJ databases">
        <authorList>
            <person name="Shaw F."/>
            <person name="Minotto A."/>
        </authorList>
    </citation>
    <scope>NUCLEOTIDE SEQUENCE [LARGE SCALE GENOMIC DNA]</scope>
</reference>
<accession>A0ABP1CUL5</accession>
<name>A0ABP1CUL5_9APHY</name>
<evidence type="ECO:0000313" key="2">
    <source>
        <dbReference type="Proteomes" id="UP001497453"/>
    </source>
</evidence>
<dbReference type="Proteomes" id="UP001497453">
    <property type="component" value="Chromosome 11"/>
</dbReference>
<evidence type="ECO:0000313" key="1">
    <source>
        <dbReference type="EMBL" id="CAL1699370.1"/>
    </source>
</evidence>
<dbReference type="EMBL" id="OZ037954">
    <property type="protein sequence ID" value="CAL1699370.1"/>
    <property type="molecule type" value="Genomic_DNA"/>
</dbReference>
<organism evidence="1 2">
    <name type="scientific">Somion occarium</name>
    <dbReference type="NCBI Taxonomy" id="3059160"/>
    <lineage>
        <taxon>Eukaryota</taxon>
        <taxon>Fungi</taxon>
        <taxon>Dikarya</taxon>
        <taxon>Basidiomycota</taxon>
        <taxon>Agaricomycotina</taxon>
        <taxon>Agaricomycetes</taxon>
        <taxon>Polyporales</taxon>
        <taxon>Cerrenaceae</taxon>
        <taxon>Somion</taxon>
    </lineage>
</organism>